<accession>A0A8J0QQT1</accession>
<dbReference type="Xenbase" id="XB-GENE-29083955">
    <property type="gene designation" value="LOC100497954"/>
</dbReference>
<evidence type="ECO:0000313" key="4">
    <source>
        <dbReference type="Xenbase" id="XB-GENE-29083955"/>
    </source>
</evidence>
<dbReference type="OMA" id="FLARIRC"/>
<keyword evidence="1" id="KW-0175">Coiled coil</keyword>
<dbReference type="AlphaFoldDB" id="A0A8J0QQT1"/>
<reference evidence="3" key="1">
    <citation type="submission" date="2025-08" db="UniProtKB">
        <authorList>
            <consortium name="RefSeq"/>
        </authorList>
    </citation>
    <scope>IDENTIFICATION</scope>
    <source>
        <strain evidence="3">Nigerian</strain>
        <tissue evidence="3">Liver and blood</tissue>
    </source>
</reference>
<dbReference type="AGR" id="Xenbase:XB-GENE-29083955"/>
<protein>
    <submittedName>
        <fullName evidence="3">Uncharacterized protein LOC100497954</fullName>
    </submittedName>
</protein>
<keyword evidence="2" id="KW-1185">Reference proteome</keyword>
<dbReference type="RefSeq" id="XP_002937730.2">
    <property type="nucleotide sequence ID" value="XM_002937684.2"/>
</dbReference>
<dbReference type="KEGG" id="xtr:100497954"/>
<evidence type="ECO:0000313" key="2">
    <source>
        <dbReference type="Proteomes" id="UP000008143"/>
    </source>
</evidence>
<dbReference type="Proteomes" id="UP000008143">
    <property type="component" value="Chromosome 9"/>
</dbReference>
<dbReference type="GeneID" id="100497954"/>
<evidence type="ECO:0000256" key="1">
    <source>
        <dbReference type="SAM" id="Coils"/>
    </source>
</evidence>
<sequence>MCWEAIASFLARIRCFACRTEKTLSTNSLQVICLAEQMPRKEKQISELQKNNNELVDLIQRVNKKITSAQDTVAEIKAQLLSMNEVAIHLAQENNNTEIQDKKNPEEFGKDDIESLKSVIGIKNKLLRKQENQLLQYRDMVKDNLIVDNKALEQENQVLRMQSKRKTSGNLFWTIKNLNTLIDEVNGVSDPPSI</sequence>
<gene>
    <name evidence="3 4" type="primary">LOC100497954</name>
</gene>
<feature type="coiled-coil region" evidence="1">
    <location>
        <begin position="38"/>
        <end position="79"/>
    </location>
</feature>
<organism evidence="2 3">
    <name type="scientific">Xenopus tropicalis</name>
    <name type="common">Western clawed frog</name>
    <name type="synonym">Silurana tropicalis</name>
    <dbReference type="NCBI Taxonomy" id="8364"/>
    <lineage>
        <taxon>Eukaryota</taxon>
        <taxon>Metazoa</taxon>
        <taxon>Chordata</taxon>
        <taxon>Craniata</taxon>
        <taxon>Vertebrata</taxon>
        <taxon>Euteleostomi</taxon>
        <taxon>Amphibia</taxon>
        <taxon>Batrachia</taxon>
        <taxon>Anura</taxon>
        <taxon>Pipoidea</taxon>
        <taxon>Pipidae</taxon>
        <taxon>Xenopodinae</taxon>
        <taxon>Xenopus</taxon>
        <taxon>Silurana</taxon>
    </lineage>
</organism>
<name>A0A8J0QQT1_XENTR</name>
<dbReference type="OrthoDB" id="10466266at2759"/>
<proteinExistence type="predicted"/>
<evidence type="ECO:0000313" key="3">
    <source>
        <dbReference type="RefSeq" id="XP_002937730.2"/>
    </source>
</evidence>